<feature type="region of interest" description="Disordered" evidence="1">
    <location>
        <begin position="382"/>
        <end position="746"/>
    </location>
</feature>
<dbReference type="EMBL" id="JAAAJB010000234">
    <property type="protein sequence ID" value="KAG0260913.1"/>
    <property type="molecule type" value="Genomic_DNA"/>
</dbReference>
<feature type="compositionally biased region" description="Low complexity" evidence="1">
    <location>
        <begin position="625"/>
        <end position="661"/>
    </location>
</feature>
<feature type="compositionally biased region" description="Acidic residues" evidence="1">
    <location>
        <begin position="227"/>
        <end position="237"/>
    </location>
</feature>
<gene>
    <name evidence="2" type="ORF">DFQ27_003279</name>
</gene>
<feature type="compositionally biased region" description="Basic residues" evidence="1">
    <location>
        <begin position="269"/>
        <end position="279"/>
    </location>
</feature>
<feature type="compositionally biased region" description="Polar residues" evidence="1">
    <location>
        <begin position="687"/>
        <end position="699"/>
    </location>
</feature>
<feature type="compositionally biased region" description="Acidic residues" evidence="1">
    <location>
        <begin position="725"/>
        <end position="746"/>
    </location>
</feature>
<feature type="compositionally biased region" description="Basic and acidic residues" evidence="1">
    <location>
        <begin position="453"/>
        <end position="479"/>
    </location>
</feature>
<dbReference type="AlphaFoldDB" id="A0A9P6Q6C3"/>
<evidence type="ECO:0000256" key="1">
    <source>
        <dbReference type="SAM" id="MobiDB-lite"/>
    </source>
</evidence>
<feature type="compositionally biased region" description="Acidic residues" evidence="1">
    <location>
        <begin position="245"/>
        <end position="256"/>
    </location>
</feature>
<feature type="compositionally biased region" description="Low complexity" evidence="1">
    <location>
        <begin position="538"/>
        <end position="554"/>
    </location>
</feature>
<feature type="compositionally biased region" description="Polar residues" evidence="1">
    <location>
        <begin position="713"/>
        <end position="722"/>
    </location>
</feature>
<comment type="caution">
    <text evidence="2">The sequence shown here is derived from an EMBL/GenBank/DDBJ whole genome shotgun (WGS) entry which is preliminary data.</text>
</comment>
<organism evidence="2 3">
    <name type="scientific">Actinomortierella ambigua</name>
    <dbReference type="NCBI Taxonomy" id="1343610"/>
    <lineage>
        <taxon>Eukaryota</taxon>
        <taxon>Fungi</taxon>
        <taxon>Fungi incertae sedis</taxon>
        <taxon>Mucoromycota</taxon>
        <taxon>Mortierellomycotina</taxon>
        <taxon>Mortierellomycetes</taxon>
        <taxon>Mortierellales</taxon>
        <taxon>Mortierellaceae</taxon>
        <taxon>Actinomortierella</taxon>
    </lineage>
</organism>
<feature type="region of interest" description="Disordered" evidence="1">
    <location>
        <begin position="225"/>
        <end position="308"/>
    </location>
</feature>
<proteinExistence type="predicted"/>
<accession>A0A9P6Q6C3</accession>
<feature type="compositionally biased region" description="Polar residues" evidence="1">
    <location>
        <begin position="392"/>
        <end position="419"/>
    </location>
</feature>
<protein>
    <submittedName>
        <fullName evidence="2">Uncharacterized protein</fullName>
    </submittedName>
</protein>
<evidence type="ECO:0000313" key="2">
    <source>
        <dbReference type="EMBL" id="KAG0260913.1"/>
    </source>
</evidence>
<dbReference type="Proteomes" id="UP000807716">
    <property type="component" value="Unassembled WGS sequence"/>
</dbReference>
<reference evidence="2" key="1">
    <citation type="journal article" date="2020" name="Fungal Divers.">
        <title>Resolving the Mortierellaceae phylogeny through synthesis of multi-gene phylogenetics and phylogenomics.</title>
        <authorList>
            <person name="Vandepol N."/>
            <person name="Liber J."/>
            <person name="Desiro A."/>
            <person name="Na H."/>
            <person name="Kennedy M."/>
            <person name="Barry K."/>
            <person name="Grigoriev I.V."/>
            <person name="Miller A.N."/>
            <person name="O'Donnell K."/>
            <person name="Stajich J.E."/>
            <person name="Bonito G."/>
        </authorList>
    </citation>
    <scope>NUCLEOTIDE SEQUENCE</scope>
    <source>
        <strain evidence="2">BC1065</strain>
    </source>
</reference>
<keyword evidence="3" id="KW-1185">Reference proteome</keyword>
<dbReference type="OrthoDB" id="10591121at2759"/>
<name>A0A9P6Q6C3_9FUNG</name>
<sequence length="746" mass="82598">MPGLRRGEDDSSSTMGIPLVDVQRSSLDPLLTTCNRASASSDEQEQDNDVLGALAAPSSDDISKAALALSRSMTANATRYRQDLEDGRQARFFVPPLPPPPPPVASSWFTMLIYNFTHSHIYRLITEPSTVIVDLTSRHFHSLQEYSERQRFLSSDEGNSSPLGGVLSIFSSSASKGHEPLRKRRSMYHLTEEEDRLARNPEQELAKAVELLPVSMDAVRPAKTMLADDDSDDEEMDSVTSGSEYSDDDDYKEDDDTAPRTAFAGRPTQGRRRRRRRRMMGGQGHGQGAVAYRNPFVGHSRTTTTTTARTTRGNVDRHFHHPHRNHSAATAAYLSSEGEESEEAFDDALEWDGDDIASGYEARTNSVRLTEKGFQNQHQNCVDMMDHDDNNRSLSPPDSNSYSLHLQKSSNTPRPNSSLHLFDDGPILARLPKSKVFPPPPPPAVEQQQQERSLQHRHGEDEHGPPVVHDHPPPTDHSRGVASFARSRWQQQPQPSSGSVWATASHATPIPSEEDVRAAVHDQPPSSPSTFEADDYLRTTPAATRRGSATTTTTEKPHHRLSNGRRSESSSTPQYRYQHRYPPSPHPDPYPTNNDNTWHDDGNPHPAMDQDSEGYHDESQAVRQSSNNVHPSSSSSTIGTTATTSTIGTTTSASTSSSSISNHHHHHLPLHRTDDTCETMGGDVDSSAWSQQPSPQRSTWMRLDATNDLDASPPTSSAMTSRSLEDEDVEEEEDGDDHEDDNDNDK</sequence>
<evidence type="ECO:0000313" key="3">
    <source>
        <dbReference type="Proteomes" id="UP000807716"/>
    </source>
</evidence>